<evidence type="ECO:0000256" key="1">
    <source>
        <dbReference type="SAM" id="MobiDB-lite"/>
    </source>
</evidence>
<proteinExistence type="predicted"/>
<dbReference type="RefSeq" id="XP_009834685.1">
    <property type="nucleotide sequence ID" value="XM_009836383.1"/>
</dbReference>
<reference evidence="2" key="1">
    <citation type="submission" date="2013-12" db="EMBL/GenBank/DDBJ databases">
        <title>The Genome Sequence of Aphanomyces astaci APO3.</title>
        <authorList>
            <consortium name="The Broad Institute Genomics Platform"/>
            <person name="Russ C."/>
            <person name="Tyler B."/>
            <person name="van West P."/>
            <person name="Dieguez-Uribeondo J."/>
            <person name="Young S.K."/>
            <person name="Zeng Q."/>
            <person name="Gargeya S."/>
            <person name="Fitzgerald M."/>
            <person name="Abouelleil A."/>
            <person name="Alvarado L."/>
            <person name="Chapman S.B."/>
            <person name="Gainer-Dewar J."/>
            <person name="Goldberg J."/>
            <person name="Griggs A."/>
            <person name="Gujja S."/>
            <person name="Hansen M."/>
            <person name="Howarth C."/>
            <person name="Imamovic A."/>
            <person name="Ireland A."/>
            <person name="Larimer J."/>
            <person name="McCowan C."/>
            <person name="Murphy C."/>
            <person name="Pearson M."/>
            <person name="Poon T.W."/>
            <person name="Priest M."/>
            <person name="Roberts A."/>
            <person name="Saif S."/>
            <person name="Shea T."/>
            <person name="Sykes S."/>
            <person name="Wortman J."/>
            <person name="Nusbaum C."/>
            <person name="Birren B."/>
        </authorList>
    </citation>
    <scope>NUCLEOTIDE SEQUENCE [LARGE SCALE GENOMIC DNA]</scope>
    <source>
        <strain evidence="2">APO3</strain>
    </source>
</reference>
<evidence type="ECO:0000313" key="2">
    <source>
        <dbReference type="EMBL" id="ETV75554.1"/>
    </source>
</evidence>
<gene>
    <name evidence="2" type="ORF">H257_09983</name>
</gene>
<feature type="compositionally biased region" description="Basic and acidic residues" evidence="1">
    <location>
        <begin position="82"/>
        <end position="91"/>
    </location>
</feature>
<accession>W4G948</accession>
<protein>
    <submittedName>
        <fullName evidence="2">Uncharacterized protein</fullName>
    </submittedName>
</protein>
<name>W4G948_APHAT</name>
<sequence length="91" mass="9874">MLTGRVITVAVASSDSSSLFEKNSIGSTAIGLRRTSTERRLDHLLMISTWTTTSTSDTTFPPQTDIDRASDPSISIPPQMRHGHEPESSEA</sequence>
<feature type="region of interest" description="Disordered" evidence="1">
    <location>
        <begin position="52"/>
        <end position="91"/>
    </location>
</feature>
<dbReference type="EMBL" id="KI913139">
    <property type="protein sequence ID" value="ETV75554.1"/>
    <property type="molecule type" value="Genomic_DNA"/>
</dbReference>
<dbReference type="GeneID" id="20811979"/>
<dbReference type="VEuPathDB" id="FungiDB:H257_09983"/>
<organism evidence="2">
    <name type="scientific">Aphanomyces astaci</name>
    <name type="common">Crayfish plague agent</name>
    <dbReference type="NCBI Taxonomy" id="112090"/>
    <lineage>
        <taxon>Eukaryota</taxon>
        <taxon>Sar</taxon>
        <taxon>Stramenopiles</taxon>
        <taxon>Oomycota</taxon>
        <taxon>Saprolegniomycetes</taxon>
        <taxon>Saprolegniales</taxon>
        <taxon>Verrucalvaceae</taxon>
        <taxon>Aphanomyces</taxon>
    </lineage>
</organism>
<dbReference type="AlphaFoldDB" id="W4G948"/>